<dbReference type="PROSITE" id="PS51762">
    <property type="entry name" value="GH16_2"/>
    <property type="match status" value="1"/>
</dbReference>
<dbReference type="AlphaFoldDB" id="A0A243WMF0"/>
<evidence type="ECO:0000313" key="4">
    <source>
        <dbReference type="Proteomes" id="UP000194873"/>
    </source>
</evidence>
<evidence type="ECO:0000256" key="1">
    <source>
        <dbReference type="ARBA" id="ARBA00006865"/>
    </source>
</evidence>
<gene>
    <name evidence="3" type="ORF">BXP70_03165</name>
</gene>
<dbReference type="GO" id="GO:0004553">
    <property type="term" value="F:hydrolase activity, hydrolyzing O-glycosyl compounds"/>
    <property type="evidence" value="ECO:0007669"/>
    <property type="project" value="InterPro"/>
</dbReference>
<keyword evidence="4" id="KW-1185">Reference proteome</keyword>
<dbReference type="PANTHER" id="PTHR10963:SF55">
    <property type="entry name" value="GLYCOSIDE HYDROLASE FAMILY 16 PROTEIN"/>
    <property type="match status" value="1"/>
</dbReference>
<dbReference type="SUPFAM" id="SSF49899">
    <property type="entry name" value="Concanavalin A-like lectins/glucanases"/>
    <property type="match status" value="1"/>
</dbReference>
<dbReference type="InterPro" id="IPR013320">
    <property type="entry name" value="ConA-like_dom_sf"/>
</dbReference>
<evidence type="ECO:0000259" key="2">
    <source>
        <dbReference type="PROSITE" id="PS51762"/>
    </source>
</evidence>
<dbReference type="SUPFAM" id="SSF50939">
    <property type="entry name" value="Sialidases"/>
    <property type="match status" value="1"/>
</dbReference>
<dbReference type="Gene3D" id="2.60.120.200">
    <property type="match status" value="1"/>
</dbReference>
<dbReference type="InterPro" id="IPR000757">
    <property type="entry name" value="Beta-glucanase-like"/>
</dbReference>
<comment type="caution">
    <text evidence="3">The sequence shown here is derived from an EMBL/GenBank/DDBJ whole genome shotgun (WGS) entry which is preliminary data.</text>
</comment>
<organism evidence="3 4">
    <name type="scientific">Hymenobacter crusticola</name>
    <dbReference type="NCBI Taxonomy" id="1770526"/>
    <lineage>
        <taxon>Bacteria</taxon>
        <taxon>Pseudomonadati</taxon>
        <taxon>Bacteroidota</taxon>
        <taxon>Cytophagia</taxon>
        <taxon>Cytophagales</taxon>
        <taxon>Hymenobacteraceae</taxon>
        <taxon>Hymenobacter</taxon>
    </lineage>
</organism>
<dbReference type="Proteomes" id="UP000194873">
    <property type="component" value="Unassembled WGS sequence"/>
</dbReference>
<evidence type="ECO:0000313" key="3">
    <source>
        <dbReference type="EMBL" id="OUJ76271.1"/>
    </source>
</evidence>
<dbReference type="EMBL" id="MTSE01000001">
    <property type="protein sequence ID" value="OUJ76271.1"/>
    <property type="molecule type" value="Genomic_DNA"/>
</dbReference>
<dbReference type="PANTHER" id="PTHR10963">
    <property type="entry name" value="GLYCOSYL HYDROLASE-RELATED"/>
    <property type="match status" value="1"/>
</dbReference>
<dbReference type="Pfam" id="PF15892">
    <property type="entry name" value="BNR_4"/>
    <property type="match status" value="1"/>
</dbReference>
<comment type="similarity">
    <text evidence="1">Belongs to the glycosyl hydrolase 16 family.</text>
</comment>
<dbReference type="CDD" id="cd08023">
    <property type="entry name" value="GH16_laminarinase_like"/>
    <property type="match status" value="1"/>
</dbReference>
<proteinExistence type="inferred from homology"/>
<dbReference type="InterPro" id="IPR050546">
    <property type="entry name" value="Glycosyl_Hydrlase_16"/>
</dbReference>
<accession>A0A243WMF0</accession>
<dbReference type="GO" id="GO:0005975">
    <property type="term" value="P:carbohydrate metabolic process"/>
    <property type="evidence" value="ECO:0007669"/>
    <property type="project" value="InterPro"/>
</dbReference>
<dbReference type="Pfam" id="PF00722">
    <property type="entry name" value="Glyco_hydro_16"/>
    <property type="match status" value="1"/>
</dbReference>
<reference evidence="3 4" key="1">
    <citation type="submission" date="2017-01" db="EMBL/GenBank/DDBJ databases">
        <title>A new Hymenobacter.</title>
        <authorList>
            <person name="Liang Y."/>
            <person name="Feng F."/>
        </authorList>
    </citation>
    <scope>NUCLEOTIDE SEQUENCE [LARGE SCALE GENOMIC DNA]</scope>
    <source>
        <strain evidence="3">MIMBbqt21</strain>
    </source>
</reference>
<dbReference type="InterPro" id="IPR036278">
    <property type="entry name" value="Sialidase_sf"/>
</dbReference>
<protein>
    <recommendedName>
        <fullName evidence="2">GH16 domain-containing protein</fullName>
    </recommendedName>
</protein>
<feature type="domain" description="GH16" evidence="2">
    <location>
        <begin position="433"/>
        <end position="695"/>
    </location>
</feature>
<name>A0A243WMF0_9BACT</name>
<sequence>MGLGWAKNNVNGAVFRKNSVVTHQKEQYTAYYDSTGYVVLAKRHLPAGAWQVQRTQYQGHVKDAHNVISLMVDGAGYLHLSFDHHGNPLHYCRSKAPGSLELGPLQPMVGEREQNVTYPEFHRFPNGDLLFLYRDGSSGNGNLVLNRYSPKTHQWTRLHDVLIDGEGKRNAYWQACIDPKGAIHVSWVWRESPNVASNHDMAYARSLDGGKTWQKSTGETYQLPITEKTAEYAARIPQNSELINQTSITTDAAGTPYIATYWRPQGTQVPQYQLIYLDGKQWRTAQVSQRTTPFSLSGAGTKKIPISRPQLLVATTKGKTGAYLLFRDAERQDRASVAQCADLKQSKWTMTDLTTTTVGNWEPSYDTERWKNEGVLNLFVQRTGQGDGETLENLAPQPVYILEWKPTAKLQPATGFVAPLAPATNLSRPPANALASTAPVPAADWKLVWADEFDTDGRPDPKNWQFENGFVRNRELQWYQPDNARCENGMLVIEARKEQRPNPNYRAGSTNWKTSRPTIDYTAASLNTRDRHAWQYGRFEMRGRIDTRPGLWPAFWTLGVAGQWPSNGEIDIMEFYKGKVLANVASGTAKPYTAKWHSETKALTTFADPEWSQKFHVWRMDWDAEAIRLYLDDELLNETPLSQTVNQDGTGINPMKQPHYVLLNLALGGDNGGPLGNTTFPNRYEVDYVRVYQRQ</sequence>